<keyword evidence="10 11" id="KW-0472">Membrane</keyword>
<feature type="domain" description="ABC transporter" evidence="12">
    <location>
        <begin position="357"/>
        <end position="590"/>
    </location>
</feature>
<keyword evidence="2" id="KW-0813">Transport</keyword>
<keyword evidence="7" id="KW-1278">Translocase</keyword>
<dbReference type="SUPFAM" id="SSF90123">
    <property type="entry name" value="ABC transporter transmembrane region"/>
    <property type="match status" value="1"/>
</dbReference>
<name>A0ABV6PX88_9BURK</name>
<evidence type="ECO:0000256" key="7">
    <source>
        <dbReference type="ARBA" id="ARBA00022967"/>
    </source>
</evidence>
<dbReference type="SUPFAM" id="SSF52540">
    <property type="entry name" value="P-loop containing nucleoside triphosphate hydrolases"/>
    <property type="match status" value="1"/>
</dbReference>
<evidence type="ECO:0000313" key="14">
    <source>
        <dbReference type="EMBL" id="MFC0594464.1"/>
    </source>
</evidence>
<dbReference type="InterPro" id="IPR036640">
    <property type="entry name" value="ABC1_TM_sf"/>
</dbReference>
<dbReference type="PROSITE" id="PS00211">
    <property type="entry name" value="ABC_TRANSPORTER_1"/>
    <property type="match status" value="1"/>
</dbReference>
<dbReference type="InterPro" id="IPR003439">
    <property type="entry name" value="ABC_transporter-like_ATP-bd"/>
</dbReference>
<dbReference type="InterPro" id="IPR039421">
    <property type="entry name" value="Type_1_exporter"/>
</dbReference>
<evidence type="ECO:0000256" key="5">
    <source>
        <dbReference type="ARBA" id="ARBA00022741"/>
    </source>
</evidence>
<organism evidence="14 15">
    <name type="scientific">Ottowia pentelensis</name>
    <dbReference type="NCBI Taxonomy" id="511108"/>
    <lineage>
        <taxon>Bacteria</taxon>
        <taxon>Pseudomonadati</taxon>
        <taxon>Pseudomonadota</taxon>
        <taxon>Betaproteobacteria</taxon>
        <taxon>Burkholderiales</taxon>
        <taxon>Comamonadaceae</taxon>
        <taxon>Ottowia</taxon>
    </lineage>
</organism>
<gene>
    <name evidence="14" type="primary">msbA</name>
    <name evidence="14" type="ORF">ACFFGG_18085</name>
</gene>
<dbReference type="SMART" id="SM00382">
    <property type="entry name" value="AAA"/>
    <property type="match status" value="1"/>
</dbReference>
<dbReference type="InterPro" id="IPR027417">
    <property type="entry name" value="P-loop_NTPase"/>
</dbReference>
<protein>
    <submittedName>
        <fullName evidence="14">Lipid A export permease/ATP-binding protein MsbA</fullName>
    </submittedName>
</protein>
<feature type="transmembrane region" description="Helical" evidence="11">
    <location>
        <begin position="283"/>
        <end position="303"/>
    </location>
</feature>
<sequence length="599" mass="64851">MPTETPTTPAVATLSLWQRLRRLWPYFGQYRAGWFLAIGATFMSALTEPAIPALLKPLLDEGFTEGDLQLWMVPTAIIGLFTLRGLAQFASKYALSRIAADGMVVLRQQLFERLLHADLSLFTRQSASQLANTIVYEVQTGSTLLVQALLNLGRDGFTVVALLAYLIYLNWKLTLIVLVLVPAVALILKVLSRRLYQVTRESQDATDELAYVVEENVLSHRMVRLHQAQAQQGRRFALLSRRLRDLALKATRASAATMPLSQLVAAIALSTVIAIALSQGRGGGGAITVGGFVAFIGAMLMLVSPTRRLADVVHPVTRGLAALERGLELLDGVQPEAEAAPNASTAVPARARGDIEWRGVSVRYRDDAAPALDAVDLHVRAGETVALVGSSGSGKTTLANLLPRFVPLNSGQILLDGLDIARWPLAALRAQFALVSQDVTMLNDSIAANVALGAEPFDRERVQRCLQQANLADYVAALPQGIDTVVGHNATELSGGQRQRLAIARALYKDAPVLLLDEATSALDTHSERLVQQALHTAMAGRTTLVIAHRLSTIEHADRIVVMERGHVMEQGTHAELMARGGRYARLHGQSLELPAQAH</sequence>
<keyword evidence="4 11" id="KW-0812">Transmembrane</keyword>
<dbReference type="InterPro" id="IPR003593">
    <property type="entry name" value="AAA+_ATPase"/>
</dbReference>
<feature type="transmembrane region" description="Helical" evidence="11">
    <location>
        <begin position="253"/>
        <end position="277"/>
    </location>
</feature>
<dbReference type="InterPro" id="IPR017871">
    <property type="entry name" value="ABC_transporter-like_CS"/>
</dbReference>
<keyword evidence="8 11" id="KW-1133">Transmembrane helix</keyword>
<evidence type="ECO:0000256" key="9">
    <source>
        <dbReference type="ARBA" id="ARBA00023055"/>
    </source>
</evidence>
<dbReference type="PANTHER" id="PTHR43394:SF1">
    <property type="entry name" value="ATP-BINDING CASSETTE SUB-FAMILY B MEMBER 10, MITOCHONDRIAL"/>
    <property type="match status" value="1"/>
</dbReference>
<feature type="transmembrane region" description="Helical" evidence="11">
    <location>
        <begin position="71"/>
        <end position="87"/>
    </location>
</feature>
<dbReference type="Proteomes" id="UP001589834">
    <property type="component" value="Unassembled WGS sequence"/>
</dbReference>
<keyword evidence="9" id="KW-0445">Lipid transport</keyword>
<evidence type="ECO:0000256" key="4">
    <source>
        <dbReference type="ARBA" id="ARBA00022692"/>
    </source>
</evidence>
<keyword evidence="5" id="KW-0547">Nucleotide-binding</keyword>
<evidence type="ECO:0000259" key="13">
    <source>
        <dbReference type="PROSITE" id="PS50929"/>
    </source>
</evidence>
<keyword evidence="15" id="KW-1185">Reference proteome</keyword>
<proteinExistence type="predicted"/>
<evidence type="ECO:0000256" key="1">
    <source>
        <dbReference type="ARBA" id="ARBA00004651"/>
    </source>
</evidence>
<dbReference type="NCBIfam" id="TIGR02203">
    <property type="entry name" value="MsbA_lipidA"/>
    <property type="match status" value="1"/>
</dbReference>
<dbReference type="InterPro" id="IPR011527">
    <property type="entry name" value="ABC1_TM_dom"/>
</dbReference>
<dbReference type="Gene3D" id="3.40.50.300">
    <property type="entry name" value="P-loop containing nucleotide triphosphate hydrolases"/>
    <property type="match status" value="1"/>
</dbReference>
<evidence type="ECO:0000313" key="15">
    <source>
        <dbReference type="Proteomes" id="UP001589834"/>
    </source>
</evidence>
<evidence type="ECO:0000259" key="12">
    <source>
        <dbReference type="PROSITE" id="PS50893"/>
    </source>
</evidence>
<evidence type="ECO:0000256" key="10">
    <source>
        <dbReference type="ARBA" id="ARBA00023136"/>
    </source>
</evidence>
<evidence type="ECO:0000256" key="2">
    <source>
        <dbReference type="ARBA" id="ARBA00022448"/>
    </source>
</evidence>
<comment type="subcellular location">
    <subcellularLocation>
        <location evidence="1">Cell membrane</location>
        <topology evidence="1">Multi-pass membrane protein</topology>
    </subcellularLocation>
</comment>
<reference evidence="14 15" key="1">
    <citation type="submission" date="2024-09" db="EMBL/GenBank/DDBJ databases">
        <authorList>
            <person name="Sun Q."/>
            <person name="Mori K."/>
        </authorList>
    </citation>
    <scope>NUCLEOTIDE SEQUENCE [LARGE SCALE GENOMIC DNA]</scope>
    <source>
        <strain evidence="14 15">NCAIM B.02336</strain>
    </source>
</reference>
<accession>A0ABV6PX88</accession>
<dbReference type="EMBL" id="JBHLTN010000044">
    <property type="protein sequence ID" value="MFC0594464.1"/>
    <property type="molecule type" value="Genomic_DNA"/>
</dbReference>
<dbReference type="Pfam" id="PF00005">
    <property type="entry name" value="ABC_tran"/>
    <property type="match status" value="1"/>
</dbReference>
<evidence type="ECO:0000256" key="6">
    <source>
        <dbReference type="ARBA" id="ARBA00022840"/>
    </source>
</evidence>
<evidence type="ECO:0000256" key="3">
    <source>
        <dbReference type="ARBA" id="ARBA00022475"/>
    </source>
</evidence>
<dbReference type="PANTHER" id="PTHR43394">
    <property type="entry name" value="ATP-DEPENDENT PERMEASE MDL1, MITOCHONDRIAL"/>
    <property type="match status" value="1"/>
</dbReference>
<dbReference type="Gene3D" id="1.20.1560.10">
    <property type="entry name" value="ABC transporter type 1, transmembrane domain"/>
    <property type="match status" value="1"/>
</dbReference>
<dbReference type="Pfam" id="PF00664">
    <property type="entry name" value="ABC_membrane"/>
    <property type="match status" value="1"/>
</dbReference>
<evidence type="ECO:0000256" key="11">
    <source>
        <dbReference type="SAM" id="Phobius"/>
    </source>
</evidence>
<dbReference type="PROSITE" id="PS50893">
    <property type="entry name" value="ABC_TRANSPORTER_2"/>
    <property type="match status" value="1"/>
</dbReference>
<keyword evidence="3" id="KW-1003">Cell membrane</keyword>
<feature type="transmembrane region" description="Helical" evidence="11">
    <location>
        <begin position="32"/>
        <end position="51"/>
    </location>
</feature>
<dbReference type="InterPro" id="IPR011917">
    <property type="entry name" value="ABC_transpr_lipidA"/>
</dbReference>
<feature type="domain" description="ABC transmembrane type-1" evidence="13">
    <location>
        <begin position="35"/>
        <end position="318"/>
    </location>
</feature>
<dbReference type="RefSeq" id="WP_377485195.1">
    <property type="nucleotide sequence ID" value="NZ_JBHLTN010000044.1"/>
</dbReference>
<keyword evidence="6" id="KW-0067">ATP-binding</keyword>
<dbReference type="CDD" id="cd18552">
    <property type="entry name" value="ABC_6TM_MsbA_like"/>
    <property type="match status" value="1"/>
</dbReference>
<dbReference type="PROSITE" id="PS50929">
    <property type="entry name" value="ABC_TM1F"/>
    <property type="match status" value="1"/>
</dbReference>
<comment type="caution">
    <text evidence="14">The sequence shown here is derived from an EMBL/GenBank/DDBJ whole genome shotgun (WGS) entry which is preliminary data.</text>
</comment>
<feature type="transmembrane region" description="Helical" evidence="11">
    <location>
        <begin position="173"/>
        <end position="191"/>
    </location>
</feature>
<evidence type="ECO:0000256" key="8">
    <source>
        <dbReference type="ARBA" id="ARBA00022989"/>
    </source>
</evidence>